<keyword evidence="8" id="KW-0812">Transmembrane</keyword>
<dbReference type="Proteomes" id="UP000507470">
    <property type="component" value="Unassembled WGS sequence"/>
</dbReference>
<dbReference type="EMBL" id="CACVKT020001475">
    <property type="protein sequence ID" value="CAC5368389.1"/>
    <property type="molecule type" value="Genomic_DNA"/>
</dbReference>
<comment type="subcellular location">
    <subcellularLocation>
        <location evidence="2">Cytoplasm</location>
    </subcellularLocation>
</comment>
<keyword evidence="8" id="KW-1133">Transmembrane helix</keyword>
<dbReference type="Gene3D" id="3.30.2410.10">
    <property type="entry name" value="Hect, E3 ligase catalytic domain"/>
    <property type="match status" value="1"/>
</dbReference>
<evidence type="ECO:0000256" key="6">
    <source>
        <dbReference type="ARBA" id="ARBA00022786"/>
    </source>
</evidence>
<dbReference type="SMART" id="SM00119">
    <property type="entry name" value="HECTc"/>
    <property type="match status" value="1"/>
</dbReference>
<proteinExistence type="predicted"/>
<dbReference type="EC" id="2.3.2.26" evidence="3"/>
<dbReference type="GO" id="GO:0061630">
    <property type="term" value="F:ubiquitin protein ligase activity"/>
    <property type="evidence" value="ECO:0007669"/>
    <property type="project" value="UniProtKB-EC"/>
</dbReference>
<evidence type="ECO:0000256" key="3">
    <source>
        <dbReference type="ARBA" id="ARBA00012485"/>
    </source>
</evidence>
<dbReference type="InterPro" id="IPR035983">
    <property type="entry name" value="Hect_E3_ubiquitin_ligase"/>
</dbReference>
<feature type="domain" description="HECT" evidence="9">
    <location>
        <begin position="1"/>
        <end position="319"/>
    </location>
</feature>
<dbReference type="GO" id="GO:0000209">
    <property type="term" value="P:protein polyubiquitination"/>
    <property type="evidence" value="ECO:0007669"/>
    <property type="project" value="InterPro"/>
</dbReference>
<dbReference type="Pfam" id="PF00632">
    <property type="entry name" value="HECT"/>
    <property type="match status" value="1"/>
</dbReference>
<evidence type="ECO:0000256" key="7">
    <source>
        <dbReference type="PROSITE-ProRule" id="PRU00104"/>
    </source>
</evidence>
<evidence type="ECO:0000313" key="10">
    <source>
        <dbReference type="EMBL" id="CAC5368389.1"/>
    </source>
</evidence>
<keyword evidence="6 7" id="KW-0833">Ubl conjugation pathway</keyword>
<keyword evidence="8" id="KW-0472">Membrane</keyword>
<evidence type="ECO:0000256" key="4">
    <source>
        <dbReference type="ARBA" id="ARBA00022490"/>
    </source>
</evidence>
<keyword evidence="10" id="KW-0012">Acyltransferase</keyword>
<dbReference type="FunFam" id="3.30.2160.10:FF:000004">
    <property type="entry name" value="probable E3 ubiquitin-protein ligase HERC4 isoform X1"/>
    <property type="match status" value="1"/>
</dbReference>
<dbReference type="OrthoDB" id="8068875at2759"/>
<organism evidence="10 11">
    <name type="scientific">Mytilus coruscus</name>
    <name type="common">Sea mussel</name>
    <dbReference type="NCBI Taxonomy" id="42192"/>
    <lineage>
        <taxon>Eukaryota</taxon>
        <taxon>Metazoa</taxon>
        <taxon>Spiralia</taxon>
        <taxon>Lophotrochozoa</taxon>
        <taxon>Mollusca</taxon>
        <taxon>Bivalvia</taxon>
        <taxon>Autobranchia</taxon>
        <taxon>Pteriomorphia</taxon>
        <taxon>Mytilida</taxon>
        <taxon>Mytiloidea</taxon>
        <taxon>Mytilidae</taxon>
        <taxon>Mytilinae</taxon>
        <taxon>Mytilus</taxon>
    </lineage>
</organism>
<dbReference type="PANTHER" id="PTHR45700:SF8">
    <property type="entry name" value="HECT-TYPE E3 UBIQUITIN TRANSFERASE"/>
    <property type="match status" value="1"/>
</dbReference>
<comment type="catalytic activity">
    <reaction evidence="1">
        <text>S-ubiquitinyl-[E2 ubiquitin-conjugating enzyme]-L-cysteine + [acceptor protein]-L-lysine = [E2 ubiquitin-conjugating enzyme]-L-cysteine + N(6)-ubiquitinyl-[acceptor protein]-L-lysine.</text>
        <dbReference type="EC" id="2.3.2.26"/>
    </reaction>
</comment>
<evidence type="ECO:0000256" key="2">
    <source>
        <dbReference type="ARBA" id="ARBA00004496"/>
    </source>
</evidence>
<dbReference type="InterPro" id="IPR044611">
    <property type="entry name" value="E3A/B/C-like"/>
</dbReference>
<evidence type="ECO:0000256" key="1">
    <source>
        <dbReference type="ARBA" id="ARBA00000885"/>
    </source>
</evidence>
<keyword evidence="4" id="KW-0963">Cytoplasm</keyword>
<evidence type="ECO:0000256" key="8">
    <source>
        <dbReference type="SAM" id="Phobius"/>
    </source>
</evidence>
<dbReference type="Gene3D" id="3.90.1750.10">
    <property type="entry name" value="Hect, E3 ligase catalytic domains"/>
    <property type="match status" value="1"/>
</dbReference>
<dbReference type="PROSITE" id="PS50237">
    <property type="entry name" value="HECT"/>
    <property type="match status" value="1"/>
</dbReference>
<dbReference type="InterPro" id="IPR000569">
    <property type="entry name" value="HECT_dom"/>
</dbReference>
<name>A0A6J8AIQ2_MYTCO</name>
<keyword evidence="5 10" id="KW-0808">Transferase</keyword>
<dbReference type="GO" id="GO:0005737">
    <property type="term" value="C:cytoplasm"/>
    <property type="evidence" value="ECO:0007669"/>
    <property type="project" value="UniProtKB-SubCell"/>
</dbReference>
<protein>
    <recommendedName>
        <fullName evidence="3">HECT-type E3 ubiquitin transferase</fullName>
        <ecNumber evidence="3">2.3.2.26</ecNumber>
    </recommendedName>
</protein>
<dbReference type="Gene3D" id="3.30.2160.10">
    <property type="entry name" value="Hect, E3 ligase catalytic domain"/>
    <property type="match status" value="1"/>
</dbReference>
<accession>A0A6J8AIQ2</accession>
<dbReference type="FunFam" id="3.30.2410.10:FF:000003">
    <property type="entry name" value="probable E3 ubiquitin-protein ligase HERC4 isoform X1"/>
    <property type="match status" value="1"/>
</dbReference>
<feature type="transmembrane region" description="Helical" evidence="8">
    <location>
        <begin position="55"/>
        <end position="80"/>
    </location>
</feature>
<dbReference type="SUPFAM" id="SSF56204">
    <property type="entry name" value="Hect, E3 ligase catalytic domain"/>
    <property type="match status" value="1"/>
</dbReference>
<sequence>MVVFIGEEAIDEGGLTKEFFLLLLREILDPKYGMFKFYEESRVDWFNSNSFEEPVMFYLIGCLCGLAIYNSTIIVLNFPLALYKKLLKRSPDFEDLKELMPQLGRGLEQMMDYEEDDFEDVFCQTFEISVESFGEVKNVELCKGGSKKPVTKSNRKEYLDLYISYIFNESIEKQYTAFSDGFLKVCDSKVLELFHPLELQSMVIGNENYDFHILEKNTEYKGEYHRYHPTIKIFWDVFHDLSIEQKKKFLLFLTGSDRIPILGMETIKVIIQPTQGGESYLPVAHTCFNILDLPTYEDKQTLKDKLILAIEHTQGFGIV</sequence>
<feature type="active site" description="Glycyl thioester intermediate" evidence="7">
    <location>
        <position position="287"/>
    </location>
</feature>
<dbReference type="AlphaFoldDB" id="A0A6J8AIQ2"/>
<evidence type="ECO:0000313" key="11">
    <source>
        <dbReference type="Proteomes" id="UP000507470"/>
    </source>
</evidence>
<dbReference type="CDD" id="cd00078">
    <property type="entry name" value="HECTc"/>
    <property type="match status" value="1"/>
</dbReference>
<gene>
    <name evidence="10" type="ORF">MCOR_7946</name>
</gene>
<evidence type="ECO:0000259" key="9">
    <source>
        <dbReference type="PROSITE" id="PS50237"/>
    </source>
</evidence>
<keyword evidence="11" id="KW-1185">Reference proteome</keyword>
<evidence type="ECO:0000256" key="5">
    <source>
        <dbReference type="ARBA" id="ARBA00022679"/>
    </source>
</evidence>
<dbReference type="PANTHER" id="PTHR45700">
    <property type="entry name" value="UBIQUITIN-PROTEIN LIGASE E3C"/>
    <property type="match status" value="1"/>
</dbReference>
<reference evidence="10 11" key="1">
    <citation type="submission" date="2020-06" db="EMBL/GenBank/DDBJ databases">
        <authorList>
            <person name="Li R."/>
            <person name="Bekaert M."/>
        </authorList>
    </citation>
    <scope>NUCLEOTIDE SEQUENCE [LARGE SCALE GENOMIC DNA]</scope>
    <source>
        <strain evidence="11">wild</strain>
    </source>
</reference>